<keyword evidence="3" id="KW-1185">Reference proteome</keyword>
<evidence type="ECO:0000313" key="3">
    <source>
        <dbReference type="Proteomes" id="UP000324222"/>
    </source>
</evidence>
<dbReference type="Proteomes" id="UP000324222">
    <property type="component" value="Unassembled WGS sequence"/>
</dbReference>
<sequence>MPSHASPQHHSIPLAPSPASPLLPQHAIPAPLTPRSADPRTQHRTPSLASPENCLKCCRKVSIKGMTPCSSPLSVILFSVGVITCVILL</sequence>
<gene>
    <name evidence="2" type="ORF">E2C01_094034</name>
</gene>
<protein>
    <submittedName>
        <fullName evidence="2">Uncharacterized protein</fullName>
    </submittedName>
</protein>
<dbReference type="AlphaFoldDB" id="A0A5B7JWJ5"/>
<organism evidence="2 3">
    <name type="scientific">Portunus trituberculatus</name>
    <name type="common">Swimming crab</name>
    <name type="synonym">Neptunus trituberculatus</name>
    <dbReference type="NCBI Taxonomy" id="210409"/>
    <lineage>
        <taxon>Eukaryota</taxon>
        <taxon>Metazoa</taxon>
        <taxon>Ecdysozoa</taxon>
        <taxon>Arthropoda</taxon>
        <taxon>Crustacea</taxon>
        <taxon>Multicrustacea</taxon>
        <taxon>Malacostraca</taxon>
        <taxon>Eumalacostraca</taxon>
        <taxon>Eucarida</taxon>
        <taxon>Decapoda</taxon>
        <taxon>Pleocyemata</taxon>
        <taxon>Brachyura</taxon>
        <taxon>Eubrachyura</taxon>
        <taxon>Portunoidea</taxon>
        <taxon>Portunidae</taxon>
        <taxon>Portuninae</taxon>
        <taxon>Portunus</taxon>
    </lineage>
</organism>
<proteinExistence type="predicted"/>
<accession>A0A5B7JWJ5</accession>
<comment type="caution">
    <text evidence="2">The sequence shown here is derived from an EMBL/GenBank/DDBJ whole genome shotgun (WGS) entry which is preliminary data.</text>
</comment>
<evidence type="ECO:0000256" key="1">
    <source>
        <dbReference type="SAM" id="MobiDB-lite"/>
    </source>
</evidence>
<reference evidence="2 3" key="1">
    <citation type="submission" date="2019-05" db="EMBL/GenBank/DDBJ databases">
        <title>Another draft genome of Portunus trituberculatus and its Hox gene families provides insights of decapod evolution.</title>
        <authorList>
            <person name="Jeong J.-H."/>
            <person name="Song I."/>
            <person name="Kim S."/>
            <person name="Choi T."/>
            <person name="Kim D."/>
            <person name="Ryu S."/>
            <person name="Kim W."/>
        </authorList>
    </citation>
    <scope>NUCLEOTIDE SEQUENCE [LARGE SCALE GENOMIC DNA]</scope>
    <source>
        <tissue evidence="2">Muscle</tissue>
    </source>
</reference>
<feature type="region of interest" description="Disordered" evidence="1">
    <location>
        <begin position="1"/>
        <end position="50"/>
    </location>
</feature>
<evidence type="ECO:0000313" key="2">
    <source>
        <dbReference type="EMBL" id="MPC98656.1"/>
    </source>
</evidence>
<name>A0A5B7JWJ5_PORTR</name>
<dbReference type="EMBL" id="VSRR010115036">
    <property type="protein sequence ID" value="MPC98656.1"/>
    <property type="molecule type" value="Genomic_DNA"/>
</dbReference>